<sequence>MIIESNVAENETVVQVAKQMAVAARTAPKTRGIDSIVIKIMTGDAVQQLATQMAELGKDMDEQFRARNMRDAQSIKNSHAVVLIGTQSKPRGVTSCGFCGFTDCRESQQKGGHCAFDDIDLGIALGSAVSIAADNRVDNRIMFSIGKTAKILRLLGDGVTKILGIPLSATGKNKYFDLGAFHKF</sequence>
<organism evidence="2 3">
    <name type="scientific">Desulfovibrio desulfuricans</name>
    <dbReference type="NCBI Taxonomy" id="876"/>
    <lineage>
        <taxon>Bacteria</taxon>
        <taxon>Pseudomonadati</taxon>
        <taxon>Thermodesulfobacteriota</taxon>
        <taxon>Desulfovibrionia</taxon>
        <taxon>Desulfovibrionales</taxon>
        <taxon>Desulfovibrionaceae</taxon>
        <taxon>Desulfovibrio</taxon>
    </lineage>
</organism>
<dbReference type="Pfam" id="PF09918">
    <property type="entry name" value="DUF2148"/>
    <property type="match status" value="1"/>
</dbReference>
<dbReference type="AlphaFoldDB" id="A0A4P7UL65"/>
<dbReference type="PANTHER" id="PTHR40101">
    <property type="entry name" value="CONSERVED PROTEIN"/>
    <property type="match status" value="1"/>
</dbReference>
<evidence type="ECO:0000313" key="2">
    <source>
        <dbReference type="EMBL" id="QCC85634.1"/>
    </source>
</evidence>
<evidence type="ECO:0000313" key="3">
    <source>
        <dbReference type="Proteomes" id="UP000297065"/>
    </source>
</evidence>
<reference evidence="2 3" key="1">
    <citation type="submission" date="2019-02" db="EMBL/GenBank/DDBJ databases">
        <title>Complete Genome Sequence of Desulfovibrio desulfuricans IC1, a Sulfonate Utilizing Anaerobe.</title>
        <authorList>
            <person name="Day L.A."/>
            <person name="De Leon K.B."/>
            <person name="Wall J.D."/>
        </authorList>
    </citation>
    <scope>NUCLEOTIDE SEQUENCE [LARGE SCALE GENOMIC DNA]</scope>
    <source>
        <strain evidence="2 3">IC1</strain>
    </source>
</reference>
<dbReference type="Proteomes" id="UP000297065">
    <property type="component" value="Chromosome"/>
</dbReference>
<dbReference type="OrthoDB" id="5505478at2"/>
<gene>
    <name evidence="2" type="ORF">DDIC_07040</name>
</gene>
<feature type="domain" description="DUF2148" evidence="1">
    <location>
        <begin position="110"/>
        <end position="177"/>
    </location>
</feature>
<dbReference type="InterPro" id="IPR019224">
    <property type="entry name" value="DUF2148"/>
</dbReference>
<protein>
    <submittedName>
        <fullName evidence="2">Ferredoxin</fullName>
    </submittedName>
</protein>
<dbReference type="RefSeq" id="WP_136399783.1">
    <property type="nucleotide sequence ID" value="NZ_CP036295.1"/>
</dbReference>
<accession>A0A4P7UL65</accession>
<evidence type="ECO:0000259" key="1">
    <source>
        <dbReference type="Pfam" id="PF09918"/>
    </source>
</evidence>
<name>A0A4P7UL65_DESDE</name>
<dbReference type="EMBL" id="CP036295">
    <property type="protein sequence ID" value="QCC85634.1"/>
    <property type="molecule type" value="Genomic_DNA"/>
</dbReference>
<proteinExistence type="predicted"/>
<dbReference type="PANTHER" id="PTHR40101:SF1">
    <property type="entry name" value="4FE-4S DOMAIN-CONTAINING PROTEIN"/>
    <property type="match status" value="1"/>
</dbReference>